<evidence type="ECO:0000313" key="3">
    <source>
        <dbReference type="Proteomes" id="UP000256491"/>
    </source>
</evidence>
<keyword evidence="3" id="KW-1185">Reference proteome</keyword>
<name>A0ABX9ID25_9FLAO</name>
<reference evidence="2 3" key="1">
    <citation type="journal article" date="2010" name="Syst. Appl. Microbiol.">
        <title>Four new species of Chryseobacterium from the rhizosphere of coastal sand dune plants, Chryseobacterium elymi sp. nov., Chryseobacterium hagamense sp. nov., Chryseobacterium lathyri sp. nov. and Chryseobacterium rhizosphaerae sp. nov.</title>
        <authorList>
            <person name="Cho S.H."/>
            <person name="Lee K.S."/>
            <person name="Shin D.S."/>
            <person name="Han J.H."/>
            <person name="Park K.S."/>
            <person name="Lee C.H."/>
            <person name="Park K.H."/>
            <person name="Kim S.B."/>
        </authorList>
    </citation>
    <scope>NUCLEOTIDE SEQUENCE [LARGE SCALE GENOMIC DNA]</scope>
    <source>
        <strain evidence="2 3">KCTC 22548</strain>
    </source>
</reference>
<gene>
    <name evidence="2" type="ORF">DRF57_23440</name>
</gene>
<dbReference type="EMBL" id="QNUF01000082">
    <property type="protein sequence ID" value="REC68092.1"/>
    <property type="molecule type" value="Genomic_DNA"/>
</dbReference>
<dbReference type="Proteomes" id="UP000256491">
    <property type="component" value="Unassembled WGS sequence"/>
</dbReference>
<dbReference type="SMART" id="SM00860">
    <property type="entry name" value="SMI1_KNR4"/>
    <property type="match status" value="1"/>
</dbReference>
<dbReference type="Gene3D" id="3.40.1580.10">
    <property type="entry name" value="SMI1/KNR4-like"/>
    <property type="match status" value="1"/>
</dbReference>
<evidence type="ECO:0000259" key="1">
    <source>
        <dbReference type="SMART" id="SM00860"/>
    </source>
</evidence>
<sequence>MYNKEINELIYKFQNLGLANSSDGAMLIGHVPFKGSEAYLNIIYPKLDIEEIASLEKELHTTIPDEYKHFLMNYSNGTNILSSTLSLYGLRRQLTRDPKANSRQPFSPISANLYERPDNAKDSFFFIGSYQWDGSRMYIDKETNIVHCCERWDATSKVQWDSFEEMLLSELKRLYTLFDDEGREIDEDVSTLPY</sequence>
<accession>A0ABX9ID25</accession>
<evidence type="ECO:0000313" key="2">
    <source>
        <dbReference type="EMBL" id="REC68092.1"/>
    </source>
</evidence>
<dbReference type="InterPro" id="IPR037883">
    <property type="entry name" value="Knr4/Smi1-like_sf"/>
</dbReference>
<dbReference type="Pfam" id="PF09346">
    <property type="entry name" value="SMI1_KNR4"/>
    <property type="match status" value="1"/>
</dbReference>
<proteinExistence type="predicted"/>
<organism evidence="2 3">
    <name type="scientific">Chryseobacterium rhizosphaerae</name>
    <dbReference type="NCBI Taxonomy" id="395937"/>
    <lineage>
        <taxon>Bacteria</taxon>
        <taxon>Pseudomonadati</taxon>
        <taxon>Bacteroidota</taxon>
        <taxon>Flavobacteriia</taxon>
        <taxon>Flavobacteriales</taxon>
        <taxon>Weeksellaceae</taxon>
        <taxon>Chryseobacterium group</taxon>
        <taxon>Chryseobacterium</taxon>
    </lineage>
</organism>
<dbReference type="SUPFAM" id="SSF160631">
    <property type="entry name" value="SMI1/KNR4-like"/>
    <property type="match status" value="1"/>
</dbReference>
<feature type="domain" description="Knr4/Smi1-like" evidence="1">
    <location>
        <begin position="46"/>
        <end position="169"/>
    </location>
</feature>
<dbReference type="RefSeq" id="WP_115921134.1">
    <property type="nucleotide sequence ID" value="NZ_QNUF01000082.1"/>
</dbReference>
<dbReference type="InterPro" id="IPR018958">
    <property type="entry name" value="Knr4/Smi1-like_dom"/>
</dbReference>
<protein>
    <submittedName>
        <fullName evidence="2">SMI1/KNR4 family protein</fullName>
    </submittedName>
</protein>
<comment type="caution">
    <text evidence="2">The sequence shown here is derived from an EMBL/GenBank/DDBJ whole genome shotgun (WGS) entry which is preliminary data.</text>
</comment>